<gene>
    <name evidence="1" type="primary">CSON013660</name>
</gene>
<proteinExistence type="predicted"/>
<organism evidence="1">
    <name type="scientific">Culicoides sonorensis</name>
    <name type="common">Biting midge</name>
    <dbReference type="NCBI Taxonomy" id="179676"/>
    <lineage>
        <taxon>Eukaryota</taxon>
        <taxon>Metazoa</taxon>
        <taxon>Ecdysozoa</taxon>
        <taxon>Arthropoda</taxon>
        <taxon>Hexapoda</taxon>
        <taxon>Insecta</taxon>
        <taxon>Pterygota</taxon>
        <taxon>Neoptera</taxon>
        <taxon>Endopterygota</taxon>
        <taxon>Diptera</taxon>
        <taxon>Nematocera</taxon>
        <taxon>Chironomoidea</taxon>
        <taxon>Ceratopogonidae</taxon>
        <taxon>Ceratopogoninae</taxon>
        <taxon>Culicoides</taxon>
        <taxon>Monoculicoides</taxon>
    </lineage>
</organism>
<dbReference type="Gene3D" id="3.40.630.30">
    <property type="match status" value="1"/>
</dbReference>
<sequence length="250" mass="28869">MGEKEEVIDNEFDPIIWDERGNTRLQDLPVTMIQDSLDLLKKFSIKKNPLWINLGIDNDDAVIEEYCTRLLHILKDCCSIAAISIDTGKLLGLALCKIMSIDEYDWTLWKIMPTESKKLEKIFTLQYDIIKTSDLNKGTCFHCFDLCVSDEIEEENFEEVLLKQAYEASKSLKTDVFSYTCFTKEEASKAVAANMHLSKDINYAFYTDSVGERIFKDIEKEPNAYLFIRSTPKLQDISKLYSLNKKFSKS</sequence>
<accession>A0A336LHC3</accession>
<dbReference type="VEuPathDB" id="VectorBase:CSON013660"/>
<dbReference type="EMBL" id="UFQT01000006">
    <property type="protein sequence ID" value="SSX17412.1"/>
    <property type="molecule type" value="Genomic_DNA"/>
</dbReference>
<dbReference type="OMA" id="MIRENWS"/>
<protein>
    <submittedName>
        <fullName evidence="1">CSON013660 protein</fullName>
    </submittedName>
</protein>
<evidence type="ECO:0000313" key="1">
    <source>
        <dbReference type="EMBL" id="SSX17412.1"/>
    </source>
</evidence>
<name>A0A336LHC3_CULSO</name>
<dbReference type="AlphaFoldDB" id="A0A336LHC3"/>
<reference evidence="1" key="1">
    <citation type="submission" date="2018-07" db="EMBL/GenBank/DDBJ databases">
        <authorList>
            <person name="Quirk P.G."/>
            <person name="Krulwich T.A."/>
        </authorList>
    </citation>
    <scope>NUCLEOTIDE SEQUENCE</scope>
</reference>